<name>A0A8H7R321_9FUNG</name>
<dbReference type="GO" id="GO:0005829">
    <property type="term" value="C:cytosol"/>
    <property type="evidence" value="ECO:0007669"/>
    <property type="project" value="TreeGrafter"/>
</dbReference>
<proteinExistence type="predicted"/>
<dbReference type="GO" id="GO:0031625">
    <property type="term" value="F:ubiquitin protein ligase binding"/>
    <property type="evidence" value="ECO:0007669"/>
    <property type="project" value="TreeGrafter"/>
</dbReference>
<evidence type="ECO:0000313" key="4">
    <source>
        <dbReference type="Proteomes" id="UP000603453"/>
    </source>
</evidence>
<evidence type="ECO:0000313" key="3">
    <source>
        <dbReference type="EMBL" id="KAG2202393.1"/>
    </source>
</evidence>
<dbReference type="InterPro" id="IPR050357">
    <property type="entry name" value="Arrestin_domain-protein"/>
</dbReference>
<dbReference type="Proteomes" id="UP000603453">
    <property type="component" value="Unassembled WGS sequence"/>
</dbReference>
<dbReference type="PANTHER" id="PTHR11188:SF17">
    <property type="entry name" value="FI21816P1"/>
    <property type="match status" value="1"/>
</dbReference>
<dbReference type="GO" id="GO:0005886">
    <property type="term" value="C:plasma membrane"/>
    <property type="evidence" value="ECO:0007669"/>
    <property type="project" value="TreeGrafter"/>
</dbReference>
<dbReference type="OrthoDB" id="2333384at2759"/>
<feature type="domain" description="Arrestin C-terminal-like" evidence="2">
    <location>
        <begin position="188"/>
        <end position="310"/>
    </location>
</feature>
<dbReference type="Gene3D" id="2.60.40.640">
    <property type="match status" value="1"/>
</dbReference>
<evidence type="ECO:0000259" key="1">
    <source>
        <dbReference type="Pfam" id="PF00339"/>
    </source>
</evidence>
<dbReference type="InterPro" id="IPR011022">
    <property type="entry name" value="Arrestin_C-like"/>
</dbReference>
<dbReference type="GO" id="GO:0070086">
    <property type="term" value="P:ubiquitin-dependent endocytosis"/>
    <property type="evidence" value="ECO:0007669"/>
    <property type="project" value="TreeGrafter"/>
</dbReference>
<keyword evidence="4" id="KW-1185">Reference proteome</keyword>
<dbReference type="InterPro" id="IPR014756">
    <property type="entry name" value="Ig_E-set"/>
</dbReference>
<dbReference type="AlphaFoldDB" id="A0A8H7R321"/>
<dbReference type="InterPro" id="IPR014752">
    <property type="entry name" value="Arrestin-like_C"/>
</dbReference>
<organism evidence="3 4">
    <name type="scientific">Mucor saturninus</name>
    <dbReference type="NCBI Taxonomy" id="64648"/>
    <lineage>
        <taxon>Eukaryota</taxon>
        <taxon>Fungi</taxon>
        <taxon>Fungi incertae sedis</taxon>
        <taxon>Mucoromycota</taxon>
        <taxon>Mucoromycotina</taxon>
        <taxon>Mucoromycetes</taxon>
        <taxon>Mucorales</taxon>
        <taxon>Mucorineae</taxon>
        <taxon>Mucoraceae</taxon>
        <taxon>Mucor</taxon>
    </lineage>
</organism>
<dbReference type="InterPro" id="IPR011021">
    <property type="entry name" value="Arrestin-like_N"/>
</dbReference>
<reference evidence="3" key="1">
    <citation type="submission" date="2020-12" db="EMBL/GenBank/DDBJ databases">
        <title>Metabolic potential, ecology and presence of endohyphal bacteria is reflected in genomic diversity of Mucoromycotina.</title>
        <authorList>
            <person name="Muszewska A."/>
            <person name="Okrasinska A."/>
            <person name="Steczkiewicz K."/>
            <person name="Drgas O."/>
            <person name="Orlowska M."/>
            <person name="Perlinska-Lenart U."/>
            <person name="Aleksandrzak-Piekarczyk T."/>
            <person name="Szatraj K."/>
            <person name="Zielenkiewicz U."/>
            <person name="Pilsyk S."/>
            <person name="Malc E."/>
            <person name="Mieczkowski P."/>
            <person name="Kruszewska J.S."/>
            <person name="Biernat P."/>
            <person name="Pawlowska J."/>
        </authorList>
    </citation>
    <scope>NUCLEOTIDE SEQUENCE</scope>
    <source>
        <strain evidence="3">WA0000017839</strain>
    </source>
</reference>
<evidence type="ECO:0008006" key="5">
    <source>
        <dbReference type="Google" id="ProtNLM"/>
    </source>
</evidence>
<dbReference type="Pfam" id="PF00339">
    <property type="entry name" value="Arrestin_N"/>
    <property type="match status" value="1"/>
</dbReference>
<dbReference type="GO" id="GO:0030674">
    <property type="term" value="F:protein-macromolecule adaptor activity"/>
    <property type="evidence" value="ECO:0007669"/>
    <property type="project" value="TreeGrafter"/>
</dbReference>
<dbReference type="EMBL" id="JAEPRD010000061">
    <property type="protein sequence ID" value="KAG2202393.1"/>
    <property type="molecule type" value="Genomic_DNA"/>
</dbReference>
<feature type="domain" description="Arrestin-like N-terminal" evidence="1">
    <location>
        <begin position="27"/>
        <end position="136"/>
    </location>
</feature>
<accession>A0A8H7R321</accession>
<protein>
    <recommendedName>
        <fullName evidence="5">Arrestin-like N-terminal domain-containing protein</fullName>
    </recommendedName>
</protein>
<gene>
    <name evidence="3" type="ORF">INT47_008864</name>
</gene>
<evidence type="ECO:0000259" key="2">
    <source>
        <dbReference type="Pfam" id="PF02752"/>
    </source>
</evidence>
<sequence length="371" mass="41502">MLSKSSNITLDLLEPTIYVESNSVNSNVIRGTVNINLPKTTTVKTLSVIFEGQLDTKSYSFEAIESSGSFARKKPLARQRLVLYPTLEQENASRPLILNAGLTQYGFEMQIPSGLPESIDCSEIKVEYSVTAVMDVYPTNSFLRVSRGSHKETFKQTVRVARLPYENVLMGDSMSEPIDSHSHQATWLEYQIVVSKKAVALGNNLPVTFRFSPTHEGVIVDRVTLQMLERRDVHRDVTHSNHSVFGIQPCKKNAVTFPRGVLEESWEGTVSYQIPNGRSLSHSTQDYSDFRVSHTLLVSITLSVPGTGRCRVTKLLTFQANIDLLDKTIGDLDTLELPTYDSPPPFDNTKVVFGEYERKFADPPNYSDICA</sequence>
<dbReference type="SUPFAM" id="SSF81296">
    <property type="entry name" value="E set domains"/>
    <property type="match status" value="1"/>
</dbReference>
<comment type="caution">
    <text evidence="3">The sequence shown here is derived from an EMBL/GenBank/DDBJ whole genome shotgun (WGS) entry which is preliminary data.</text>
</comment>
<dbReference type="Pfam" id="PF02752">
    <property type="entry name" value="Arrestin_C"/>
    <property type="match status" value="1"/>
</dbReference>
<dbReference type="PANTHER" id="PTHR11188">
    <property type="entry name" value="ARRESTIN DOMAIN CONTAINING PROTEIN"/>
    <property type="match status" value="1"/>
</dbReference>